<keyword evidence="2" id="KW-0732">Signal</keyword>
<gene>
    <name evidence="3" type="ORF">NDU88_002163</name>
</gene>
<proteinExistence type="predicted"/>
<comment type="caution">
    <text evidence="3">The sequence shown here is derived from an EMBL/GenBank/DDBJ whole genome shotgun (WGS) entry which is preliminary data.</text>
</comment>
<keyword evidence="1" id="KW-0812">Transmembrane</keyword>
<feature type="signal peptide" evidence="2">
    <location>
        <begin position="1"/>
        <end position="20"/>
    </location>
</feature>
<organism evidence="3 4">
    <name type="scientific">Pleurodeles waltl</name>
    <name type="common">Iberian ribbed newt</name>
    <dbReference type="NCBI Taxonomy" id="8319"/>
    <lineage>
        <taxon>Eukaryota</taxon>
        <taxon>Metazoa</taxon>
        <taxon>Chordata</taxon>
        <taxon>Craniata</taxon>
        <taxon>Vertebrata</taxon>
        <taxon>Euteleostomi</taxon>
        <taxon>Amphibia</taxon>
        <taxon>Batrachia</taxon>
        <taxon>Caudata</taxon>
        <taxon>Salamandroidea</taxon>
        <taxon>Salamandridae</taxon>
        <taxon>Pleurodelinae</taxon>
        <taxon>Pleurodeles</taxon>
    </lineage>
</organism>
<accession>A0AAV7T1B8</accession>
<reference evidence="3" key="1">
    <citation type="journal article" date="2022" name="bioRxiv">
        <title>Sequencing and chromosome-scale assembly of the giantPleurodeles waltlgenome.</title>
        <authorList>
            <person name="Brown T."/>
            <person name="Elewa A."/>
            <person name="Iarovenko S."/>
            <person name="Subramanian E."/>
            <person name="Araus A.J."/>
            <person name="Petzold A."/>
            <person name="Susuki M."/>
            <person name="Suzuki K.-i.T."/>
            <person name="Hayashi T."/>
            <person name="Toyoda A."/>
            <person name="Oliveira C."/>
            <person name="Osipova E."/>
            <person name="Leigh N.D."/>
            <person name="Simon A."/>
            <person name="Yun M.H."/>
        </authorList>
    </citation>
    <scope>NUCLEOTIDE SEQUENCE</scope>
    <source>
        <strain evidence="3">20211129_DDA</strain>
        <tissue evidence="3">Liver</tissue>
    </source>
</reference>
<name>A0AAV7T1B8_PLEWA</name>
<evidence type="ECO:0000313" key="4">
    <source>
        <dbReference type="Proteomes" id="UP001066276"/>
    </source>
</evidence>
<dbReference type="Proteomes" id="UP001066276">
    <property type="component" value="Chromosome 4_1"/>
</dbReference>
<evidence type="ECO:0000256" key="1">
    <source>
        <dbReference type="SAM" id="Phobius"/>
    </source>
</evidence>
<sequence>MITLDAPTVVFCVLFIPATATNYKRNATNVDIPGLVDITEWDYPGGKDWKTVGGLINSVPEKEIVAPSAHVPEDLPAQLIIRKRAIDTRTGTIFKWVVISIVLFGLFLCTFLVIYLRNAERKRLQNS</sequence>
<keyword evidence="1" id="KW-0472">Membrane</keyword>
<dbReference type="EMBL" id="JANPWB010000007">
    <property type="protein sequence ID" value="KAJ1170284.1"/>
    <property type="molecule type" value="Genomic_DNA"/>
</dbReference>
<feature type="transmembrane region" description="Helical" evidence="1">
    <location>
        <begin position="93"/>
        <end position="116"/>
    </location>
</feature>
<evidence type="ECO:0000256" key="2">
    <source>
        <dbReference type="SAM" id="SignalP"/>
    </source>
</evidence>
<feature type="chain" id="PRO_5043642010" evidence="2">
    <location>
        <begin position="21"/>
        <end position="127"/>
    </location>
</feature>
<keyword evidence="4" id="KW-1185">Reference proteome</keyword>
<evidence type="ECO:0000313" key="3">
    <source>
        <dbReference type="EMBL" id="KAJ1170284.1"/>
    </source>
</evidence>
<protein>
    <submittedName>
        <fullName evidence="3">Uncharacterized protein</fullName>
    </submittedName>
</protein>
<dbReference type="AlphaFoldDB" id="A0AAV7T1B8"/>
<keyword evidence="1" id="KW-1133">Transmembrane helix</keyword>